<evidence type="ECO:0000313" key="2">
    <source>
        <dbReference type="EMBL" id="MST59152.1"/>
    </source>
</evidence>
<dbReference type="InterPro" id="IPR004843">
    <property type="entry name" value="Calcineurin-like_PHP"/>
</dbReference>
<dbReference type="InterPro" id="IPR050126">
    <property type="entry name" value="Ap4A_hydrolase"/>
</dbReference>
<dbReference type="Proteomes" id="UP000476055">
    <property type="component" value="Unassembled WGS sequence"/>
</dbReference>
<sequence length="229" mass="26090">MKIYCMSDIHGCLAEFEEALSRIEDRLESEDTRLVLLGDYIHGRQDGRYVLDKIMELQYKYGRDKVVALMGNHEEFVLLGYSTIAEMNPTYSEEQEADDDKYVRWIENLPRYYTEGNTIFVHAGIDEEAGDLWEWGTGEETFVGKFPAQTGKIEGIESKVVAGHVGTSDISGDPGYHDIYYDGASHYYIDGTVLSSGVIPILMVDTDTDKYYRVTESGNWLILPYDEEN</sequence>
<dbReference type="EMBL" id="VUMU01000021">
    <property type="protein sequence ID" value="MST59152.1"/>
    <property type="molecule type" value="Genomic_DNA"/>
</dbReference>
<accession>A0A6L5YNI0</accession>
<comment type="caution">
    <text evidence="2">The sequence shown here is derived from an EMBL/GenBank/DDBJ whole genome shotgun (WGS) entry which is preliminary data.</text>
</comment>
<dbReference type="PANTHER" id="PTHR42850">
    <property type="entry name" value="METALLOPHOSPHOESTERASE"/>
    <property type="match status" value="1"/>
</dbReference>
<dbReference type="AlphaFoldDB" id="A0A6L5YNI0"/>
<evidence type="ECO:0000259" key="1">
    <source>
        <dbReference type="Pfam" id="PF00149"/>
    </source>
</evidence>
<reference evidence="2 3" key="1">
    <citation type="submission" date="2019-08" db="EMBL/GenBank/DDBJ databases">
        <title>In-depth cultivation of the pig gut microbiome towards novel bacterial diversity and tailored functional studies.</title>
        <authorList>
            <person name="Wylensek D."/>
            <person name="Hitch T.C.A."/>
            <person name="Clavel T."/>
        </authorList>
    </citation>
    <scope>NUCLEOTIDE SEQUENCE [LARGE SCALE GENOMIC DNA]</scope>
    <source>
        <strain evidence="2 3">WCA3-601-WT-6H</strain>
    </source>
</reference>
<dbReference type="RefSeq" id="WP_154498588.1">
    <property type="nucleotide sequence ID" value="NZ_VUMU01000021.1"/>
</dbReference>
<dbReference type="Pfam" id="PF00149">
    <property type="entry name" value="Metallophos"/>
    <property type="match status" value="1"/>
</dbReference>
<dbReference type="GO" id="GO:0016791">
    <property type="term" value="F:phosphatase activity"/>
    <property type="evidence" value="ECO:0007669"/>
    <property type="project" value="TreeGrafter"/>
</dbReference>
<dbReference type="PANTHER" id="PTHR42850:SF4">
    <property type="entry name" value="ZINC-DEPENDENT ENDOPOLYPHOSPHATASE"/>
    <property type="match status" value="1"/>
</dbReference>
<keyword evidence="3" id="KW-1185">Reference proteome</keyword>
<dbReference type="GO" id="GO:0110154">
    <property type="term" value="P:RNA decapping"/>
    <property type="evidence" value="ECO:0007669"/>
    <property type="project" value="TreeGrafter"/>
</dbReference>
<dbReference type="SUPFAM" id="SSF56300">
    <property type="entry name" value="Metallo-dependent phosphatases"/>
    <property type="match status" value="1"/>
</dbReference>
<name>A0A6L5YNI0_9FIRM</name>
<protein>
    <submittedName>
        <fullName evidence="2">Serine/threonine protein phosphatase</fullName>
    </submittedName>
</protein>
<proteinExistence type="predicted"/>
<evidence type="ECO:0000313" key="3">
    <source>
        <dbReference type="Proteomes" id="UP000476055"/>
    </source>
</evidence>
<dbReference type="GO" id="GO:0005737">
    <property type="term" value="C:cytoplasm"/>
    <property type="evidence" value="ECO:0007669"/>
    <property type="project" value="TreeGrafter"/>
</dbReference>
<dbReference type="Gene3D" id="3.60.21.10">
    <property type="match status" value="1"/>
</dbReference>
<dbReference type="InterPro" id="IPR029052">
    <property type="entry name" value="Metallo-depent_PP-like"/>
</dbReference>
<organism evidence="2 3">
    <name type="scientific">Waltera intestinalis</name>
    <dbReference type="NCBI Taxonomy" id="2606635"/>
    <lineage>
        <taxon>Bacteria</taxon>
        <taxon>Bacillati</taxon>
        <taxon>Bacillota</taxon>
        <taxon>Clostridia</taxon>
        <taxon>Lachnospirales</taxon>
        <taxon>Lachnospiraceae</taxon>
        <taxon>Waltera</taxon>
    </lineage>
</organism>
<dbReference type="GO" id="GO:0008803">
    <property type="term" value="F:bis(5'-nucleosyl)-tetraphosphatase (symmetrical) activity"/>
    <property type="evidence" value="ECO:0007669"/>
    <property type="project" value="TreeGrafter"/>
</dbReference>
<feature type="domain" description="Calcineurin-like phosphoesterase" evidence="1">
    <location>
        <begin position="1"/>
        <end position="168"/>
    </location>
</feature>
<gene>
    <name evidence="2" type="ORF">FYJ59_13065</name>
</gene>